<dbReference type="Proteomes" id="UP000887576">
    <property type="component" value="Unplaced"/>
</dbReference>
<reference evidence="2" key="1">
    <citation type="submission" date="2022-11" db="UniProtKB">
        <authorList>
            <consortium name="WormBaseParasite"/>
        </authorList>
    </citation>
    <scope>IDENTIFICATION</scope>
</reference>
<sequence>MNGIVLTVLLVVSLASSALADNTESCQNYQIHEIHEELTGLHLRKTEQIKDCVKEDLENAVVVGSPESNKKCRRIFEKVIQNIARSNKKSKKGGKKQRKITQKKLETRCRKDRRTLHKKCSKIGACCSLMEPCREKHASLTEQIIQLKSKLKQHRVQCRSAAN</sequence>
<proteinExistence type="predicted"/>
<dbReference type="WBParaSite" id="JU765_v2.g16917.t1">
    <property type="protein sequence ID" value="JU765_v2.g16917.t1"/>
    <property type="gene ID" value="JU765_v2.g16917"/>
</dbReference>
<organism evidence="1 2">
    <name type="scientific">Panagrolaimus sp. JU765</name>
    <dbReference type="NCBI Taxonomy" id="591449"/>
    <lineage>
        <taxon>Eukaryota</taxon>
        <taxon>Metazoa</taxon>
        <taxon>Ecdysozoa</taxon>
        <taxon>Nematoda</taxon>
        <taxon>Chromadorea</taxon>
        <taxon>Rhabditida</taxon>
        <taxon>Tylenchina</taxon>
        <taxon>Panagrolaimomorpha</taxon>
        <taxon>Panagrolaimoidea</taxon>
        <taxon>Panagrolaimidae</taxon>
        <taxon>Panagrolaimus</taxon>
    </lineage>
</organism>
<accession>A0AC34QJP8</accession>
<evidence type="ECO:0000313" key="2">
    <source>
        <dbReference type="WBParaSite" id="JU765_v2.g16917.t1"/>
    </source>
</evidence>
<protein>
    <submittedName>
        <fullName evidence="2">Uncharacterized protein</fullName>
    </submittedName>
</protein>
<name>A0AC34QJP8_9BILA</name>
<evidence type="ECO:0000313" key="1">
    <source>
        <dbReference type="Proteomes" id="UP000887576"/>
    </source>
</evidence>